<organism evidence="10 11">
    <name type="scientific">Stomoxys calcitrans</name>
    <name type="common">Stable fly</name>
    <name type="synonym">Conops calcitrans</name>
    <dbReference type="NCBI Taxonomy" id="35570"/>
    <lineage>
        <taxon>Eukaryota</taxon>
        <taxon>Metazoa</taxon>
        <taxon>Ecdysozoa</taxon>
        <taxon>Arthropoda</taxon>
        <taxon>Hexapoda</taxon>
        <taxon>Insecta</taxon>
        <taxon>Pterygota</taxon>
        <taxon>Neoptera</taxon>
        <taxon>Endopterygota</taxon>
        <taxon>Diptera</taxon>
        <taxon>Brachycera</taxon>
        <taxon>Muscomorpha</taxon>
        <taxon>Muscoidea</taxon>
        <taxon>Muscidae</taxon>
        <taxon>Stomoxys</taxon>
    </lineage>
</organism>
<keyword evidence="4" id="KW-0862">Zinc</keyword>
<feature type="domain" description="C2H2-type" evidence="9">
    <location>
        <begin position="510"/>
        <end position="538"/>
    </location>
</feature>
<keyword evidence="6" id="KW-0804">Transcription</keyword>
<dbReference type="SMART" id="SM00868">
    <property type="entry name" value="zf-AD"/>
    <property type="match status" value="1"/>
</dbReference>
<dbReference type="GO" id="GO:0005654">
    <property type="term" value="C:nucleoplasm"/>
    <property type="evidence" value="ECO:0007669"/>
    <property type="project" value="TreeGrafter"/>
</dbReference>
<dbReference type="GO" id="GO:0001227">
    <property type="term" value="F:DNA-binding transcription repressor activity, RNA polymerase II-specific"/>
    <property type="evidence" value="ECO:0007669"/>
    <property type="project" value="TreeGrafter"/>
</dbReference>
<gene>
    <name evidence="10" type="primary">106082667</name>
</gene>
<dbReference type="Proteomes" id="UP000095300">
    <property type="component" value="Unassembled WGS sequence"/>
</dbReference>
<keyword evidence="11" id="KW-1185">Reference proteome</keyword>
<sequence length="576" mass="68023">MSEKKCRLCLKTIDDQTTFTDLTEVPNPMVYLQNGITASSYLQCYHFCLQFDITNSIINLPDYPYICGMCKSKMLETVNFIVRSQRNEGYLMSLYDIGKDESSISEDIAEDLLEDLGVIHSDEEQSAIETQDYIIEEEEIEDEQEIVENEFPQANIYELQNTLVGENIGIECKTVDGDKEGRNDDNISLENTISENTQENDTSQWERSNELEETTNFFNDLSQEEPPKRRATDNDNRKWKAVPKEIFNLDFKCLLCRKSFKLQRKLYEHYDSEHDQISLAFPCDVCSRRHISQKALTFHKHNIHNSIKHEDCNLCGQAILPAFFKSHKNRHKNAVLYACCKCDRRFDRLCTVKQHHRAVHEKDKVRRYECQDCERHFFSEEKLEKHRIVHEQIGAVSEIDFLCHICSKTFVRKIDLQLHLKVHNGNIIKCPHCVKEFVRPKDMEYHMRYHTKDHPFKCNICSRGFAVRWSYDAHMKQHEGVRYKCEICDKEYIHLSALRVHTYEHRGFPFSCKMCSKGFSIRKKARLHLKSKHLKSYEEQHYTDAMLDEYIVRNRIPHLYVKGECVDDDSDMKEDN</sequence>
<dbReference type="PANTHER" id="PTHR24399">
    <property type="entry name" value="ZINC FINGER AND BTB DOMAIN-CONTAINING"/>
    <property type="match status" value="1"/>
</dbReference>
<feature type="domain" description="C2H2-type" evidence="9">
    <location>
        <begin position="483"/>
        <end position="507"/>
    </location>
</feature>
<name>A0A1I8P0Q2_STOCA</name>
<dbReference type="STRING" id="35570.A0A1I8P0Q2"/>
<evidence type="ECO:0000313" key="11">
    <source>
        <dbReference type="Proteomes" id="UP000095300"/>
    </source>
</evidence>
<feature type="domain" description="C2H2-type" evidence="9">
    <location>
        <begin position="428"/>
        <end position="455"/>
    </location>
</feature>
<evidence type="ECO:0000259" key="9">
    <source>
        <dbReference type="PROSITE" id="PS50157"/>
    </source>
</evidence>
<evidence type="ECO:0000256" key="2">
    <source>
        <dbReference type="ARBA" id="ARBA00022723"/>
    </source>
</evidence>
<dbReference type="GO" id="GO:0002682">
    <property type="term" value="P:regulation of immune system process"/>
    <property type="evidence" value="ECO:0007669"/>
    <property type="project" value="TreeGrafter"/>
</dbReference>
<dbReference type="GO" id="GO:0001817">
    <property type="term" value="P:regulation of cytokine production"/>
    <property type="evidence" value="ECO:0007669"/>
    <property type="project" value="TreeGrafter"/>
</dbReference>
<dbReference type="EnsemblMetazoa" id="SCAU003759-RA">
    <property type="protein sequence ID" value="SCAU003759-PA"/>
    <property type="gene ID" value="SCAU003759"/>
</dbReference>
<dbReference type="VEuPathDB" id="VectorBase:SCAU003759"/>
<dbReference type="Gene3D" id="3.30.160.60">
    <property type="entry name" value="Classic Zinc Finger"/>
    <property type="match status" value="5"/>
</dbReference>
<evidence type="ECO:0000256" key="5">
    <source>
        <dbReference type="ARBA" id="ARBA00023015"/>
    </source>
</evidence>
<keyword evidence="3" id="KW-0677">Repeat</keyword>
<dbReference type="SUPFAM" id="SSF57667">
    <property type="entry name" value="beta-beta-alpha zinc fingers"/>
    <property type="match status" value="3"/>
</dbReference>
<accession>A0A1I8P0Q2</accession>
<dbReference type="GO" id="GO:0008270">
    <property type="term" value="F:zinc ion binding"/>
    <property type="evidence" value="ECO:0007669"/>
    <property type="project" value="UniProtKB-KW"/>
</dbReference>
<dbReference type="PANTHER" id="PTHR24399:SF23">
    <property type="entry name" value="C2H2-TYPE DOMAIN-CONTAINING PROTEIN"/>
    <property type="match status" value="1"/>
</dbReference>
<dbReference type="Pfam" id="PF00096">
    <property type="entry name" value="zf-C2H2"/>
    <property type="match status" value="4"/>
</dbReference>
<proteinExistence type="predicted"/>
<dbReference type="SMART" id="SM00355">
    <property type="entry name" value="ZnF_C2H2"/>
    <property type="match status" value="10"/>
</dbReference>
<keyword evidence="7" id="KW-0539">Nucleus</keyword>
<evidence type="ECO:0000256" key="6">
    <source>
        <dbReference type="ARBA" id="ARBA00023163"/>
    </source>
</evidence>
<feature type="domain" description="C2H2-type" evidence="9">
    <location>
        <begin position="401"/>
        <end position="428"/>
    </location>
</feature>
<keyword evidence="2" id="KW-0479">Metal-binding</keyword>
<dbReference type="GO" id="GO:0000978">
    <property type="term" value="F:RNA polymerase II cis-regulatory region sequence-specific DNA binding"/>
    <property type="evidence" value="ECO:0007669"/>
    <property type="project" value="TreeGrafter"/>
</dbReference>
<evidence type="ECO:0000256" key="3">
    <source>
        <dbReference type="ARBA" id="ARBA00022737"/>
    </source>
</evidence>
<evidence type="ECO:0000256" key="8">
    <source>
        <dbReference type="PROSITE-ProRule" id="PRU00042"/>
    </source>
</evidence>
<feature type="domain" description="C2H2-type" evidence="9">
    <location>
        <begin position="368"/>
        <end position="390"/>
    </location>
</feature>
<comment type="subcellular location">
    <subcellularLocation>
        <location evidence="1">Nucleus</location>
    </subcellularLocation>
</comment>
<reference evidence="10" key="1">
    <citation type="submission" date="2020-05" db="UniProtKB">
        <authorList>
            <consortium name="EnsemblMetazoa"/>
        </authorList>
    </citation>
    <scope>IDENTIFICATION</scope>
    <source>
        <strain evidence="10">USDA</strain>
    </source>
</reference>
<dbReference type="OrthoDB" id="10039931at2759"/>
<feature type="domain" description="C2H2-type" evidence="9">
    <location>
        <begin position="281"/>
        <end position="309"/>
    </location>
</feature>
<evidence type="ECO:0000256" key="4">
    <source>
        <dbReference type="ARBA" id="ARBA00022833"/>
    </source>
</evidence>
<feature type="domain" description="C2H2-type" evidence="9">
    <location>
        <begin position="251"/>
        <end position="274"/>
    </location>
</feature>
<keyword evidence="8" id="KW-0863">Zinc-finger</keyword>
<dbReference type="InterPro" id="IPR013087">
    <property type="entry name" value="Znf_C2H2_type"/>
</dbReference>
<evidence type="ECO:0000256" key="1">
    <source>
        <dbReference type="ARBA" id="ARBA00004123"/>
    </source>
</evidence>
<evidence type="ECO:0000313" key="10">
    <source>
        <dbReference type="EnsemblMetazoa" id="SCAU003759-PA"/>
    </source>
</evidence>
<dbReference type="KEGG" id="scac:106082667"/>
<dbReference type="PROSITE" id="PS00028">
    <property type="entry name" value="ZINC_FINGER_C2H2_1"/>
    <property type="match status" value="8"/>
</dbReference>
<keyword evidence="5" id="KW-0805">Transcription regulation</keyword>
<dbReference type="InterPro" id="IPR036236">
    <property type="entry name" value="Znf_C2H2_sf"/>
</dbReference>
<dbReference type="AlphaFoldDB" id="A0A1I8P0Q2"/>
<protein>
    <recommendedName>
        <fullName evidence="9">C2H2-type domain-containing protein</fullName>
    </recommendedName>
</protein>
<feature type="domain" description="C2H2-type" evidence="9">
    <location>
        <begin position="337"/>
        <end position="365"/>
    </location>
</feature>
<evidence type="ECO:0000256" key="7">
    <source>
        <dbReference type="ARBA" id="ARBA00023242"/>
    </source>
</evidence>
<dbReference type="InterPro" id="IPR012934">
    <property type="entry name" value="Znf_AD"/>
</dbReference>
<feature type="domain" description="C2H2-type" evidence="9">
    <location>
        <begin position="456"/>
        <end position="483"/>
    </location>
</feature>
<dbReference type="PROSITE" id="PS50157">
    <property type="entry name" value="ZINC_FINGER_C2H2_2"/>
    <property type="match status" value="9"/>
</dbReference>